<feature type="transmembrane region" description="Helical" evidence="12">
    <location>
        <begin position="281"/>
        <end position="301"/>
    </location>
</feature>
<evidence type="ECO:0000256" key="6">
    <source>
        <dbReference type="ARBA" id="ARBA00023002"/>
    </source>
</evidence>
<protein>
    <submittedName>
        <fullName evidence="13">Heme A synthase</fullName>
    </submittedName>
</protein>
<gene>
    <name evidence="13" type="ORF">ISF26_10485</name>
</gene>
<organism evidence="13 14">
    <name type="scientific">Gloeobacter morelensis MG652769</name>
    <dbReference type="NCBI Taxonomy" id="2781736"/>
    <lineage>
        <taxon>Bacteria</taxon>
        <taxon>Bacillati</taxon>
        <taxon>Cyanobacteriota</taxon>
        <taxon>Cyanophyceae</taxon>
        <taxon>Gloeobacterales</taxon>
        <taxon>Gloeobacteraceae</taxon>
        <taxon>Gloeobacter</taxon>
        <taxon>Gloeobacter morelensis</taxon>
    </lineage>
</organism>
<feature type="transmembrane region" description="Helical" evidence="12">
    <location>
        <begin position="249"/>
        <end position="269"/>
    </location>
</feature>
<accession>A0ABY3PSB7</accession>
<evidence type="ECO:0000256" key="10">
    <source>
        <dbReference type="ARBA" id="ARBA00023157"/>
    </source>
</evidence>
<dbReference type="EMBL" id="CP063845">
    <property type="protein sequence ID" value="UFP96601.1"/>
    <property type="molecule type" value="Genomic_DNA"/>
</dbReference>
<keyword evidence="14" id="KW-1185">Reference proteome</keyword>
<keyword evidence="3 12" id="KW-0812">Transmembrane</keyword>
<feature type="transmembrane region" description="Helical" evidence="12">
    <location>
        <begin position="35"/>
        <end position="57"/>
    </location>
</feature>
<evidence type="ECO:0000256" key="7">
    <source>
        <dbReference type="ARBA" id="ARBA00023004"/>
    </source>
</evidence>
<keyword evidence="6" id="KW-0560">Oxidoreductase</keyword>
<evidence type="ECO:0000256" key="12">
    <source>
        <dbReference type="SAM" id="Phobius"/>
    </source>
</evidence>
<comment type="pathway">
    <text evidence="11">Porphyrin-containing compound metabolism.</text>
</comment>
<keyword evidence="10" id="KW-1015">Disulfide bond</keyword>
<keyword evidence="8" id="KW-0350">Heme biosynthesis</keyword>
<evidence type="ECO:0000256" key="4">
    <source>
        <dbReference type="ARBA" id="ARBA00022723"/>
    </source>
</evidence>
<dbReference type="PANTHER" id="PTHR35457:SF1">
    <property type="entry name" value="HEME A SYNTHASE"/>
    <property type="match status" value="1"/>
</dbReference>
<feature type="transmembrane region" description="Helical" evidence="12">
    <location>
        <begin position="84"/>
        <end position="105"/>
    </location>
</feature>
<dbReference type="RefSeq" id="WP_230843839.1">
    <property type="nucleotide sequence ID" value="NZ_CP063845.1"/>
</dbReference>
<sequence>MAQFRFKLSLPQRIVIQDSAPQTQLTRTRVWVQRLLYTLIGLTFGLMAVGSLTRVMGAGLSCPDWPLCYGEVLPHLDPFIFLEWFHRQVAQVVGLLTVVLCVLTWRRRRVLPGWLPGLATAALVLVLVQGALGAFTVTEYLRFDIVTAHLGTAMLYFGVLLAGAALLIPNRVFTRPPAALGWVAAAAALVCYGQIILGGLVASQWAFHQCLAGSALCEVMNNHLWGVLPTTVATLVAAWFSWKPLKPMALVLLGLLALQIGLGVGTFLLQLSVPALTVAHLAVGAALFGSLVVLAALALAAPHRFTDRLHP</sequence>
<evidence type="ECO:0000256" key="11">
    <source>
        <dbReference type="ARBA" id="ARBA00023444"/>
    </source>
</evidence>
<evidence type="ECO:0000313" key="13">
    <source>
        <dbReference type="EMBL" id="UFP96601.1"/>
    </source>
</evidence>
<comment type="subcellular location">
    <subcellularLocation>
        <location evidence="1">Membrane</location>
        <topology evidence="1">Multi-pass membrane protein</topology>
    </subcellularLocation>
</comment>
<evidence type="ECO:0000313" key="14">
    <source>
        <dbReference type="Proteomes" id="UP001054846"/>
    </source>
</evidence>
<dbReference type="PANTHER" id="PTHR35457">
    <property type="entry name" value="HEME A SYNTHASE"/>
    <property type="match status" value="1"/>
</dbReference>
<dbReference type="Pfam" id="PF02628">
    <property type="entry name" value="COX15-CtaA"/>
    <property type="match status" value="1"/>
</dbReference>
<keyword evidence="7" id="KW-0408">Iron</keyword>
<feature type="transmembrane region" description="Helical" evidence="12">
    <location>
        <begin position="117"/>
        <end position="137"/>
    </location>
</feature>
<reference evidence="13 14" key="1">
    <citation type="journal article" date="2021" name="Genome Biol. Evol.">
        <title>Complete Genome Sequencing of a Novel Gloeobacter Species from a Waterfall Cave in Mexico.</title>
        <authorList>
            <person name="Saw J.H."/>
            <person name="Cardona T."/>
            <person name="Montejano G."/>
        </authorList>
    </citation>
    <scope>NUCLEOTIDE SEQUENCE [LARGE SCALE GENOMIC DNA]</scope>
    <source>
        <strain evidence="13">MG652769</strain>
    </source>
</reference>
<dbReference type="Proteomes" id="UP001054846">
    <property type="component" value="Chromosome"/>
</dbReference>
<keyword evidence="2" id="KW-1003">Cell membrane</keyword>
<evidence type="ECO:0000256" key="9">
    <source>
        <dbReference type="ARBA" id="ARBA00023136"/>
    </source>
</evidence>
<evidence type="ECO:0000256" key="2">
    <source>
        <dbReference type="ARBA" id="ARBA00022475"/>
    </source>
</evidence>
<proteinExistence type="predicted"/>
<evidence type="ECO:0000256" key="1">
    <source>
        <dbReference type="ARBA" id="ARBA00004141"/>
    </source>
</evidence>
<dbReference type="InterPro" id="IPR050450">
    <property type="entry name" value="COX15/CtaA_HemeA_synthase"/>
</dbReference>
<dbReference type="InterPro" id="IPR003780">
    <property type="entry name" value="COX15/CtaA_fam"/>
</dbReference>
<evidence type="ECO:0000256" key="3">
    <source>
        <dbReference type="ARBA" id="ARBA00022692"/>
    </source>
</evidence>
<feature type="transmembrane region" description="Helical" evidence="12">
    <location>
        <begin position="180"/>
        <end position="203"/>
    </location>
</feature>
<feature type="transmembrane region" description="Helical" evidence="12">
    <location>
        <begin position="223"/>
        <end position="242"/>
    </location>
</feature>
<keyword evidence="5 12" id="KW-1133">Transmembrane helix</keyword>
<keyword evidence="9 12" id="KW-0472">Membrane</keyword>
<evidence type="ECO:0000256" key="5">
    <source>
        <dbReference type="ARBA" id="ARBA00022989"/>
    </source>
</evidence>
<keyword evidence="4" id="KW-0479">Metal-binding</keyword>
<feature type="transmembrane region" description="Helical" evidence="12">
    <location>
        <begin position="149"/>
        <end position="168"/>
    </location>
</feature>
<name>A0ABY3PSB7_9CYAN</name>
<evidence type="ECO:0000256" key="8">
    <source>
        <dbReference type="ARBA" id="ARBA00023133"/>
    </source>
</evidence>